<dbReference type="EMBL" id="LGKP01000006">
    <property type="protein sequence ID" value="KPL91380.1"/>
    <property type="molecule type" value="Genomic_DNA"/>
</dbReference>
<dbReference type="AlphaFoldDB" id="A0A0P6YMF2"/>
<comment type="catalytic activity">
    <reaction evidence="8 9">
        <text>prephenate + H(+) = 3-phenylpyruvate + CO2 + H2O</text>
        <dbReference type="Rhea" id="RHEA:21648"/>
        <dbReference type="ChEBI" id="CHEBI:15377"/>
        <dbReference type="ChEBI" id="CHEBI:15378"/>
        <dbReference type="ChEBI" id="CHEBI:16526"/>
        <dbReference type="ChEBI" id="CHEBI:18005"/>
        <dbReference type="ChEBI" id="CHEBI:29934"/>
        <dbReference type="EC" id="4.2.1.51"/>
    </reaction>
</comment>
<evidence type="ECO:0000256" key="6">
    <source>
        <dbReference type="ARBA" id="ARBA00023222"/>
    </source>
</evidence>
<dbReference type="PROSITE" id="PS00858">
    <property type="entry name" value="PREPHENATE_DEHYDR_2"/>
    <property type="match status" value="1"/>
</dbReference>
<keyword evidence="6 9" id="KW-0584">Phenylalanine biosynthesis</keyword>
<evidence type="ECO:0000259" key="10">
    <source>
        <dbReference type="PROSITE" id="PS51171"/>
    </source>
</evidence>
<dbReference type="NCBIfam" id="NF008865">
    <property type="entry name" value="PRK11898.1"/>
    <property type="match status" value="1"/>
</dbReference>
<gene>
    <name evidence="9" type="primary">pheA</name>
    <name evidence="12" type="ORF">SE18_02890</name>
</gene>
<dbReference type="InterPro" id="IPR002912">
    <property type="entry name" value="ACT_dom"/>
</dbReference>
<sequence>MKIAYLGPAGTFSEKAALEAGDQQSTYLPMASMPAVMTAVETRAVDYGILPIENSLEGAVSITLDVLIHETRLRICREIVIPIRHMLVAKPDVQLDTVEVLYTHQQPLAQSRRFIERCLPNVPTVAALSTAAALVEALADERRAAALTTLHAAERAQANILAYDVQDTTNNRTRFVVLAPEDAAPTGDDKTSLMFTSKVNRAGALHEALAIFAQAGINLSKIESRPAKAELGDYVFLVDIDGHRHEPVVAEALQKLASIAGTVKIFGSYPKFRT</sequence>
<evidence type="ECO:0000256" key="7">
    <source>
        <dbReference type="ARBA" id="ARBA00023239"/>
    </source>
</evidence>
<dbReference type="PROSITE" id="PS51171">
    <property type="entry name" value="PREPHENATE_DEHYDR_3"/>
    <property type="match status" value="1"/>
</dbReference>
<keyword evidence="13" id="KW-1185">Reference proteome</keyword>
<dbReference type="GO" id="GO:0009094">
    <property type="term" value="P:L-phenylalanine biosynthetic process"/>
    <property type="evidence" value="ECO:0007669"/>
    <property type="project" value="UniProtKB-UniPathway"/>
</dbReference>
<evidence type="ECO:0000256" key="8">
    <source>
        <dbReference type="ARBA" id="ARBA00047848"/>
    </source>
</evidence>
<dbReference type="OrthoDB" id="9802281at2"/>
<dbReference type="SUPFAM" id="SSF55021">
    <property type="entry name" value="ACT-like"/>
    <property type="match status" value="1"/>
</dbReference>
<keyword evidence="5 9" id="KW-0057">Aromatic amino acid biosynthesis</keyword>
<keyword evidence="4 9" id="KW-0028">Amino-acid biosynthesis</keyword>
<accession>A0A0P6YMF2</accession>
<dbReference type="PATRIC" id="fig|70996.4.peg.1739"/>
<reference evidence="12 13" key="1">
    <citation type="submission" date="2015-07" db="EMBL/GenBank/DDBJ databases">
        <title>Whole genome sequence of Herpetosiphon geysericola DSM 7119.</title>
        <authorList>
            <person name="Hemp J."/>
            <person name="Ward L.M."/>
            <person name="Pace L.A."/>
            <person name="Fischer W.W."/>
        </authorList>
    </citation>
    <scope>NUCLEOTIDE SEQUENCE [LARGE SCALE GENOMIC DNA]</scope>
    <source>
        <strain evidence="12 13">DSM 7119</strain>
    </source>
</reference>
<evidence type="ECO:0000256" key="9">
    <source>
        <dbReference type="RuleBase" id="RU361254"/>
    </source>
</evidence>
<evidence type="ECO:0000313" key="12">
    <source>
        <dbReference type="EMBL" id="KPL91380.1"/>
    </source>
</evidence>
<dbReference type="CDD" id="cd04905">
    <property type="entry name" value="ACT_CM-PDT"/>
    <property type="match status" value="1"/>
</dbReference>
<name>A0A0P6YMF2_9CHLR</name>
<dbReference type="GO" id="GO:0004664">
    <property type="term" value="F:prephenate dehydratase activity"/>
    <property type="evidence" value="ECO:0007669"/>
    <property type="project" value="UniProtKB-UniRule"/>
</dbReference>
<dbReference type="FunFam" id="3.30.70.260:FF:000012">
    <property type="entry name" value="Prephenate dehydratase"/>
    <property type="match status" value="1"/>
</dbReference>
<evidence type="ECO:0000256" key="4">
    <source>
        <dbReference type="ARBA" id="ARBA00022605"/>
    </source>
</evidence>
<dbReference type="InterPro" id="IPR045865">
    <property type="entry name" value="ACT-like_dom_sf"/>
</dbReference>
<proteinExistence type="predicted"/>
<dbReference type="STRING" id="70996.SE18_02890"/>
<dbReference type="Gene3D" id="3.40.190.10">
    <property type="entry name" value="Periplasmic binding protein-like II"/>
    <property type="match status" value="2"/>
</dbReference>
<feature type="domain" description="ACT" evidence="11">
    <location>
        <begin position="193"/>
        <end position="270"/>
    </location>
</feature>
<evidence type="ECO:0000256" key="2">
    <source>
        <dbReference type="ARBA" id="ARBA00013147"/>
    </source>
</evidence>
<dbReference type="PANTHER" id="PTHR21022:SF19">
    <property type="entry name" value="PREPHENATE DEHYDRATASE-RELATED"/>
    <property type="match status" value="1"/>
</dbReference>
<comment type="caution">
    <text evidence="12">The sequence shown here is derived from an EMBL/GenBank/DDBJ whole genome shotgun (WGS) entry which is preliminary data.</text>
</comment>
<dbReference type="InterPro" id="IPR018528">
    <property type="entry name" value="Preph_deHydtase_CS"/>
</dbReference>
<dbReference type="InterPro" id="IPR001086">
    <property type="entry name" value="Preph_deHydtase"/>
</dbReference>
<comment type="pathway">
    <text evidence="1 9">Amino-acid biosynthesis; L-phenylalanine biosynthesis; phenylpyruvate from prephenate: step 1/1.</text>
</comment>
<dbReference type="Gene3D" id="3.30.70.260">
    <property type="match status" value="1"/>
</dbReference>
<dbReference type="FunFam" id="3.40.190.10:FF:000064">
    <property type="entry name" value="Prephenate dehydratase"/>
    <property type="match status" value="1"/>
</dbReference>
<evidence type="ECO:0000259" key="11">
    <source>
        <dbReference type="PROSITE" id="PS51671"/>
    </source>
</evidence>
<dbReference type="EC" id="4.2.1.51" evidence="2 9"/>
<evidence type="ECO:0000256" key="5">
    <source>
        <dbReference type="ARBA" id="ARBA00023141"/>
    </source>
</evidence>
<dbReference type="RefSeq" id="WP_054532915.1">
    <property type="nucleotide sequence ID" value="NZ_LGKP01000006.1"/>
</dbReference>
<dbReference type="Pfam" id="PF00800">
    <property type="entry name" value="PDT"/>
    <property type="match status" value="1"/>
</dbReference>
<dbReference type="Pfam" id="PF01842">
    <property type="entry name" value="ACT"/>
    <property type="match status" value="1"/>
</dbReference>
<dbReference type="UniPathway" id="UPA00121">
    <property type="reaction ID" value="UER00345"/>
</dbReference>
<organism evidence="12 13">
    <name type="scientific">Herpetosiphon geysericola</name>
    <dbReference type="NCBI Taxonomy" id="70996"/>
    <lineage>
        <taxon>Bacteria</taxon>
        <taxon>Bacillati</taxon>
        <taxon>Chloroflexota</taxon>
        <taxon>Chloroflexia</taxon>
        <taxon>Herpetosiphonales</taxon>
        <taxon>Herpetosiphonaceae</taxon>
        <taxon>Herpetosiphon</taxon>
    </lineage>
</organism>
<dbReference type="PROSITE" id="PS51671">
    <property type="entry name" value="ACT"/>
    <property type="match status" value="1"/>
</dbReference>
<evidence type="ECO:0000256" key="1">
    <source>
        <dbReference type="ARBA" id="ARBA00004741"/>
    </source>
</evidence>
<dbReference type="Proteomes" id="UP000050277">
    <property type="component" value="Unassembled WGS sequence"/>
</dbReference>
<evidence type="ECO:0000256" key="3">
    <source>
        <dbReference type="ARBA" id="ARBA00021872"/>
    </source>
</evidence>
<dbReference type="GO" id="GO:0005737">
    <property type="term" value="C:cytoplasm"/>
    <property type="evidence" value="ECO:0007669"/>
    <property type="project" value="TreeGrafter"/>
</dbReference>
<dbReference type="SUPFAM" id="SSF53850">
    <property type="entry name" value="Periplasmic binding protein-like II"/>
    <property type="match status" value="1"/>
</dbReference>
<keyword evidence="7 9" id="KW-0456">Lyase</keyword>
<feature type="domain" description="Prephenate dehydratase" evidence="10">
    <location>
        <begin position="2"/>
        <end position="180"/>
    </location>
</feature>
<protein>
    <recommendedName>
        <fullName evidence="3 9">Prephenate dehydratase</fullName>
        <shortName evidence="9">PDT</shortName>
        <ecNumber evidence="2 9">4.2.1.51</ecNumber>
    </recommendedName>
</protein>
<evidence type="ECO:0000313" key="13">
    <source>
        <dbReference type="Proteomes" id="UP000050277"/>
    </source>
</evidence>
<dbReference type="PANTHER" id="PTHR21022">
    <property type="entry name" value="PREPHENATE DEHYDRATASE P PROTEIN"/>
    <property type="match status" value="1"/>
</dbReference>